<keyword evidence="7" id="KW-1133">Transmembrane helix</keyword>
<dbReference type="InterPro" id="IPR001881">
    <property type="entry name" value="EGF-like_Ca-bd_dom"/>
</dbReference>
<dbReference type="InterPro" id="IPR000742">
    <property type="entry name" value="EGF"/>
</dbReference>
<dbReference type="Proteomes" id="UP001231518">
    <property type="component" value="Chromosome 28"/>
</dbReference>
<comment type="caution">
    <text evidence="9">The sequence shown here is derived from an EMBL/GenBank/DDBJ whole genome shotgun (WGS) entry which is preliminary data.</text>
</comment>
<keyword evidence="4 5" id="KW-1015">Disulfide bond</keyword>
<keyword evidence="7" id="KW-0472">Membrane</keyword>
<dbReference type="SUPFAM" id="SSF57196">
    <property type="entry name" value="EGF/Laminin"/>
    <property type="match status" value="5"/>
</dbReference>
<dbReference type="InterPro" id="IPR000033">
    <property type="entry name" value="LDLR_classB_rpt"/>
</dbReference>
<dbReference type="SMART" id="SM00179">
    <property type="entry name" value="EGF_CA"/>
    <property type="match status" value="5"/>
</dbReference>
<dbReference type="InterPro" id="IPR051022">
    <property type="entry name" value="Notch_Cell-Fate_Det"/>
</dbReference>
<feature type="disulfide bond" evidence="5">
    <location>
        <begin position="402"/>
        <end position="412"/>
    </location>
</feature>
<dbReference type="Gene3D" id="2.10.25.10">
    <property type="entry name" value="Laminin"/>
    <property type="match status" value="12"/>
</dbReference>
<dbReference type="Gene3D" id="2.120.10.30">
    <property type="entry name" value="TolB, C-terminal domain"/>
    <property type="match status" value="1"/>
</dbReference>
<dbReference type="InterPro" id="IPR013032">
    <property type="entry name" value="EGF-like_CS"/>
</dbReference>
<dbReference type="AlphaFoldDB" id="A0AAD8DM72"/>
<dbReference type="SMART" id="SM00181">
    <property type="entry name" value="EGF"/>
    <property type="match status" value="12"/>
</dbReference>
<dbReference type="PROSITE" id="PS00022">
    <property type="entry name" value="EGF_1"/>
    <property type="match status" value="5"/>
</dbReference>
<keyword evidence="10" id="KW-1185">Reference proteome</keyword>
<dbReference type="Pfam" id="PF12661">
    <property type="entry name" value="hEGF"/>
    <property type="match status" value="1"/>
</dbReference>
<feature type="disulfide bond" evidence="5">
    <location>
        <begin position="615"/>
        <end position="625"/>
    </location>
</feature>
<feature type="disulfide bond" evidence="5">
    <location>
        <begin position="757"/>
        <end position="767"/>
    </location>
</feature>
<feature type="disulfide bond" evidence="5">
    <location>
        <begin position="779"/>
        <end position="788"/>
    </location>
</feature>
<dbReference type="EMBL" id="JARGEI010000027">
    <property type="protein sequence ID" value="KAJ8707821.1"/>
    <property type="molecule type" value="Genomic_DNA"/>
</dbReference>
<evidence type="ECO:0000259" key="8">
    <source>
        <dbReference type="PROSITE" id="PS50026"/>
    </source>
</evidence>
<feature type="domain" description="EGF-like" evidence="8">
    <location>
        <begin position="540"/>
        <end position="576"/>
    </location>
</feature>
<evidence type="ECO:0000256" key="1">
    <source>
        <dbReference type="ARBA" id="ARBA00022536"/>
    </source>
</evidence>
<evidence type="ECO:0000256" key="4">
    <source>
        <dbReference type="ARBA" id="ARBA00023157"/>
    </source>
</evidence>
<dbReference type="GO" id="GO:0032991">
    <property type="term" value="C:protein-containing complex"/>
    <property type="evidence" value="ECO:0007669"/>
    <property type="project" value="TreeGrafter"/>
</dbReference>
<dbReference type="SUPFAM" id="SSF63825">
    <property type="entry name" value="YWTD domain"/>
    <property type="match status" value="1"/>
</dbReference>
<feature type="disulfide bond" evidence="5">
    <location>
        <begin position="686"/>
        <end position="696"/>
    </location>
</feature>
<feature type="disulfide bond" evidence="5">
    <location>
        <begin position="473"/>
        <end position="483"/>
    </location>
</feature>
<dbReference type="InterPro" id="IPR011042">
    <property type="entry name" value="6-blade_b-propeller_TolB-like"/>
</dbReference>
<evidence type="ECO:0000256" key="6">
    <source>
        <dbReference type="PROSITE-ProRule" id="PRU00461"/>
    </source>
</evidence>
<feature type="domain" description="EGF-like" evidence="8">
    <location>
        <begin position="753"/>
        <end position="789"/>
    </location>
</feature>
<sequence>MGHNYCPVLLCVVCIVLENNNEIAARGTNQHFALIFYVLSPGVDVSSADTTCLKKKMHCARVLALIVLLVGLVHSFSWDIVVAGNKQLEFLHHGTLTHTELIPSVNLITSVTYDAVHYRLLFTESNYQTVSIYSYDLSTRNIQVLVTRQSTYYLRIVYDPVTQAVYWKEGSSIYSSSLNPSSSNKADGNLFAELDHYCYDLAVDSCGGYIYWITNYEIERARLDGSEREVLITGTVWLRLSLAIDQQTQAIYWTEKTHGDHYSIERANFNGKNRTTLYIVRNTQLAFSLAVSKDFIYWHNAEEGIWQLPKNKTLTATKLHSISSSEWLCHRVATNYTIDEQIEGVKSCNALQALIPHESNNGSTVSICQNYCFQGECSVSAEGPTCSCKAGYSGERCEVNACHDYCLHGGVCSLNEENKRVCQCTAGYDGERCDVSICNEYCLQGNCSVGADGLPKCSCKAGYSGERCEVNACHDYCLHGGVCSLNEENKRVCQCTAGYDDERCDVFICNEYCLQGNCSVGADGLPKCSCKAGFSGERCDVNACHKHCLNGGVCSLNKGVEPVCQCTAGYDGERCDRSICNEYCLQGNCSVGVDGLPKCSCKAGFSGERCDVNACHKHCLNGGVCSLNKGVEPVCQCTAGYGGGRCENSICYEYCSQGNCSVGADGLPKCSCKAGFSGERCDVNACHKHCLNGGVCSLNKGVEPVCQCTAGYNGERCEKSICNEYCLQGDCSVGADGLPKCSCTPGYSGDRCEVNACHNHCSNNAICYLNEEDEPACECTADYEGERCDIAITQTGDRADNTTQQVLRDLRSQVSQVIKEELKRILHFSADKLDEYEAKI</sequence>
<evidence type="ECO:0000313" key="10">
    <source>
        <dbReference type="Proteomes" id="UP001231518"/>
    </source>
</evidence>
<keyword evidence="3" id="KW-0677">Repeat</keyword>
<dbReference type="PANTHER" id="PTHR24049:SF22">
    <property type="entry name" value="DROSOPHILA CRUMBS HOMOLOG"/>
    <property type="match status" value="1"/>
</dbReference>
<feature type="disulfide bond" evidence="5">
    <location>
        <begin position="566"/>
        <end position="575"/>
    </location>
</feature>
<feature type="domain" description="EGF-like" evidence="8">
    <location>
        <begin position="611"/>
        <end position="647"/>
    </location>
</feature>
<name>A0AAD8DM72_MYTSE</name>
<dbReference type="PROSITE" id="PS01186">
    <property type="entry name" value="EGF_2"/>
    <property type="match status" value="5"/>
</dbReference>
<dbReference type="Pfam" id="PF25024">
    <property type="entry name" value="EGF_TEN"/>
    <property type="match status" value="1"/>
</dbReference>
<evidence type="ECO:0000256" key="3">
    <source>
        <dbReference type="ARBA" id="ARBA00022737"/>
    </source>
</evidence>
<dbReference type="SMART" id="SM00135">
    <property type="entry name" value="LY"/>
    <property type="match status" value="4"/>
</dbReference>
<feature type="disulfide bond" evidence="5">
    <location>
        <begin position="424"/>
        <end position="433"/>
    </location>
</feature>
<evidence type="ECO:0000256" key="2">
    <source>
        <dbReference type="ARBA" id="ARBA00022729"/>
    </source>
</evidence>
<evidence type="ECO:0000313" key="9">
    <source>
        <dbReference type="EMBL" id="KAJ8707821.1"/>
    </source>
</evidence>
<feature type="disulfide bond" evidence="5">
    <location>
        <begin position="495"/>
        <end position="504"/>
    </location>
</feature>
<organism evidence="9 10">
    <name type="scientific">Mythimna separata</name>
    <name type="common">Oriental armyworm</name>
    <name type="synonym">Pseudaletia separata</name>
    <dbReference type="NCBI Taxonomy" id="271217"/>
    <lineage>
        <taxon>Eukaryota</taxon>
        <taxon>Metazoa</taxon>
        <taxon>Ecdysozoa</taxon>
        <taxon>Arthropoda</taxon>
        <taxon>Hexapoda</taxon>
        <taxon>Insecta</taxon>
        <taxon>Pterygota</taxon>
        <taxon>Neoptera</taxon>
        <taxon>Endopterygota</taxon>
        <taxon>Lepidoptera</taxon>
        <taxon>Glossata</taxon>
        <taxon>Ditrysia</taxon>
        <taxon>Noctuoidea</taxon>
        <taxon>Noctuidae</taxon>
        <taxon>Noctuinae</taxon>
        <taxon>Hadenini</taxon>
        <taxon>Mythimna</taxon>
    </lineage>
</organism>
<evidence type="ECO:0000256" key="7">
    <source>
        <dbReference type="SAM" id="Phobius"/>
    </source>
</evidence>
<dbReference type="GO" id="GO:0005886">
    <property type="term" value="C:plasma membrane"/>
    <property type="evidence" value="ECO:0007669"/>
    <property type="project" value="TreeGrafter"/>
</dbReference>
<dbReference type="GO" id="GO:0005509">
    <property type="term" value="F:calcium ion binding"/>
    <property type="evidence" value="ECO:0007669"/>
    <property type="project" value="InterPro"/>
</dbReference>
<comment type="caution">
    <text evidence="5">Lacks conserved residue(s) required for the propagation of feature annotation.</text>
</comment>
<feature type="repeat" description="LDL-receptor class B" evidence="6">
    <location>
        <begin position="208"/>
        <end position="248"/>
    </location>
</feature>
<gene>
    <name evidence="9" type="ORF">PYW07_011498</name>
</gene>
<protein>
    <recommendedName>
        <fullName evidence="8">EGF-like domain-containing protein</fullName>
    </recommendedName>
</protein>
<dbReference type="GO" id="GO:0045197">
    <property type="term" value="P:establishment or maintenance of epithelial cell apical/basal polarity"/>
    <property type="evidence" value="ECO:0007669"/>
    <property type="project" value="TreeGrafter"/>
</dbReference>
<keyword evidence="1 5" id="KW-0245">EGF-like domain</keyword>
<dbReference type="GO" id="GO:0007157">
    <property type="term" value="P:heterophilic cell-cell adhesion via plasma membrane cell adhesion molecules"/>
    <property type="evidence" value="ECO:0007669"/>
    <property type="project" value="TreeGrafter"/>
</dbReference>
<accession>A0AAD8DM72</accession>
<dbReference type="PANTHER" id="PTHR24049">
    <property type="entry name" value="CRUMBS FAMILY MEMBER"/>
    <property type="match status" value="1"/>
</dbReference>
<feature type="disulfide bond" evidence="5">
    <location>
        <begin position="637"/>
        <end position="646"/>
    </location>
</feature>
<feature type="transmembrane region" description="Helical" evidence="7">
    <location>
        <begin position="62"/>
        <end position="81"/>
    </location>
</feature>
<feature type="domain" description="EGF-like" evidence="8">
    <location>
        <begin position="682"/>
        <end position="718"/>
    </location>
</feature>
<feature type="disulfide bond" evidence="5">
    <location>
        <begin position="544"/>
        <end position="554"/>
    </location>
</feature>
<proteinExistence type="predicted"/>
<evidence type="ECO:0000256" key="5">
    <source>
        <dbReference type="PROSITE-ProRule" id="PRU00076"/>
    </source>
</evidence>
<reference evidence="9" key="1">
    <citation type="submission" date="2023-03" db="EMBL/GenBank/DDBJ databases">
        <title>Chromosome-level genomes of two armyworms, Mythimna separata and Mythimna loreyi, provide insights into the biosynthesis and reception of sex pheromones.</title>
        <authorList>
            <person name="Zhao H."/>
        </authorList>
    </citation>
    <scope>NUCLEOTIDE SEQUENCE</scope>
    <source>
        <strain evidence="9">BeijingLab</strain>
        <tissue evidence="9">Pupa</tissue>
    </source>
</reference>
<keyword evidence="2" id="KW-0732">Signal</keyword>
<keyword evidence="7" id="KW-0812">Transmembrane</keyword>
<feature type="disulfide bond" evidence="5">
    <location>
        <begin position="708"/>
        <end position="717"/>
    </location>
</feature>
<dbReference type="PROSITE" id="PS51120">
    <property type="entry name" value="LDLRB"/>
    <property type="match status" value="1"/>
</dbReference>
<dbReference type="PROSITE" id="PS50026">
    <property type="entry name" value="EGF_3"/>
    <property type="match status" value="6"/>
</dbReference>
<feature type="domain" description="EGF-like" evidence="8">
    <location>
        <begin position="469"/>
        <end position="505"/>
    </location>
</feature>
<feature type="domain" description="EGF-like" evidence="8">
    <location>
        <begin position="398"/>
        <end position="434"/>
    </location>
</feature>